<dbReference type="HOGENOM" id="CLU_1150303_0_0_9"/>
<keyword evidence="4" id="KW-1185">Reference proteome</keyword>
<feature type="transmembrane region" description="Helical" evidence="1">
    <location>
        <begin position="208"/>
        <end position="231"/>
    </location>
</feature>
<dbReference type="InterPro" id="IPR003675">
    <property type="entry name" value="Rce1/LyrA-like_dom"/>
</dbReference>
<dbReference type="eggNOG" id="ENOG5033B6E">
    <property type="taxonomic scope" value="Bacteria"/>
</dbReference>
<name>E7G9X7_9FIRM</name>
<feature type="transmembrane region" description="Helical" evidence="1">
    <location>
        <begin position="83"/>
        <end position="105"/>
    </location>
</feature>
<feature type="transmembrane region" description="Helical" evidence="1">
    <location>
        <begin position="160"/>
        <end position="178"/>
    </location>
</feature>
<dbReference type="AlphaFoldDB" id="E7G9X7"/>
<dbReference type="EMBL" id="ADKX01000030">
    <property type="protein sequence ID" value="EFW04985.1"/>
    <property type="molecule type" value="Genomic_DNA"/>
</dbReference>
<dbReference type="RefSeq" id="WP_008788675.1">
    <property type="nucleotide sequence ID" value="NZ_AKCB01000003.1"/>
</dbReference>
<feature type="domain" description="CAAX prenyl protease 2/Lysostaphin resistance protein A-like" evidence="2">
    <location>
        <begin position="127"/>
        <end position="219"/>
    </location>
</feature>
<evidence type="ECO:0000259" key="2">
    <source>
        <dbReference type="Pfam" id="PF02517"/>
    </source>
</evidence>
<reference evidence="3 4" key="1">
    <citation type="submission" date="2010-12" db="EMBL/GenBank/DDBJ databases">
        <title>The Genome Sequence of Coprobacillus sp. strain 29_1.</title>
        <authorList>
            <consortium name="The Broad Institute Genome Sequencing Platform"/>
            <person name="Earl A."/>
            <person name="Ward D."/>
            <person name="Feldgarden M."/>
            <person name="Gevers D."/>
            <person name="Daigneault M."/>
            <person name="Sibley C.D."/>
            <person name="White A."/>
            <person name="Strauss J."/>
            <person name="Allen-Vercoe E."/>
            <person name="Young S.K."/>
            <person name="Zeng Q."/>
            <person name="Gargeya S."/>
            <person name="Fitzgerald M."/>
            <person name="Haas B."/>
            <person name="Abouelleil A."/>
            <person name="Alvarado L."/>
            <person name="Arachchi H.M."/>
            <person name="Berlin A."/>
            <person name="Brown A."/>
            <person name="Chapman S.B."/>
            <person name="Chen Z."/>
            <person name="Dunbar C."/>
            <person name="Freedman E."/>
            <person name="Gearin G."/>
            <person name="Gellesch M."/>
            <person name="Goldberg J."/>
            <person name="Griggs A."/>
            <person name="Gujja S."/>
            <person name="Heilman E."/>
            <person name="Heiman D."/>
            <person name="Howarth C."/>
            <person name="Larson L."/>
            <person name="Lui A."/>
            <person name="MacDonald P.J.P."/>
            <person name="Mehta T."/>
            <person name="Montmayeur A."/>
            <person name="Murphy C."/>
            <person name="Neiman D."/>
            <person name="Pearson M."/>
            <person name="Priest M."/>
            <person name="Roberts A."/>
            <person name="Saif S."/>
            <person name="Shea T."/>
            <person name="Shenoy N."/>
            <person name="Sisk P."/>
            <person name="Stolte C."/>
            <person name="Sykes S."/>
            <person name="White J."/>
            <person name="Yandava C."/>
            <person name="Nusbaum C."/>
            <person name="Birren B."/>
        </authorList>
    </citation>
    <scope>NUCLEOTIDE SEQUENCE [LARGE SCALE GENOMIC DNA]</scope>
    <source>
        <strain evidence="3 4">29_1</strain>
    </source>
</reference>
<feature type="transmembrane region" description="Helical" evidence="1">
    <location>
        <begin position="184"/>
        <end position="201"/>
    </location>
</feature>
<accession>E7G9X7</accession>
<comment type="caution">
    <text evidence="3">The sequence shown here is derived from an EMBL/GenBank/DDBJ whole genome shotgun (WGS) entry which is preliminary data.</text>
</comment>
<evidence type="ECO:0000256" key="1">
    <source>
        <dbReference type="SAM" id="Phobius"/>
    </source>
</evidence>
<keyword evidence="1" id="KW-0472">Membrane</keyword>
<dbReference type="Pfam" id="PF02517">
    <property type="entry name" value="Rce1-like"/>
    <property type="match status" value="1"/>
</dbReference>
<feature type="transmembrane region" description="Helical" evidence="1">
    <location>
        <begin position="7"/>
        <end position="29"/>
    </location>
</feature>
<dbReference type="GeneID" id="78231170"/>
<sequence length="241" mass="27580">MRKSSDFKLYCFLSVRCFMFIIVFILGSTLLNKKLPEISKWWSVIVSILNILTILMLLRYCKSKKISYAMLINYRKGQTKAKSVVWTIFLFLLLGMGGMYIAGFLCYGELPYLPAMMIQPIPIILAIINCMLLPLTTTLAEDGLYLGIGINSIQNTKARVLIPAFFFAIQHSFIPTLFDFQYVLYRFLSFLPLTIVICYLYRKKCNPVPIMAGHFVINIATVVQIVMTSASPEFFKMMSSM</sequence>
<keyword evidence="1" id="KW-1133">Transmembrane helix</keyword>
<proteinExistence type="predicted"/>
<dbReference type="OrthoDB" id="8482048at2"/>
<dbReference type="Proteomes" id="UP000003157">
    <property type="component" value="Unassembled WGS sequence"/>
</dbReference>
<gene>
    <name evidence="3" type="ORF">HMPREF9488_01567</name>
</gene>
<feature type="transmembrane region" description="Helical" evidence="1">
    <location>
        <begin position="117"/>
        <end position="140"/>
    </location>
</feature>
<feature type="transmembrane region" description="Helical" evidence="1">
    <location>
        <begin position="41"/>
        <end position="62"/>
    </location>
</feature>
<dbReference type="STRING" id="100884.GCA_000269565_03411"/>
<organism evidence="3 4">
    <name type="scientific">Coprobacillus cateniformis</name>
    <dbReference type="NCBI Taxonomy" id="100884"/>
    <lineage>
        <taxon>Bacteria</taxon>
        <taxon>Bacillati</taxon>
        <taxon>Bacillota</taxon>
        <taxon>Erysipelotrichia</taxon>
        <taxon>Erysipelotrichales</taxon>
        <taxon>Coprobacillaceae</taxon>
        <taxon>Coprobacillus</taxon>
    </lineage>
</organism>
<protein>
    <recommendedName>
        <fullName evidence="2">CAAX prenyl protease 2/Lysostaphin resistance protein A-like domain-containing protein</fullName>
    </recommendedName>
</protein>
<keyword evidence="1" id="KW-0812">Transmembrane</keyword>
<evidence type="ECO:0000313" key="3">
    <source>
        <dbReference type="EMBL" id="EFW04985.1"/>
    </source>
</evidence>
<dbReference type="GO" id="GO:0080120">
    <property type="term" value="P:CAAX-box protein maturation"/>
    <property type="evidence" value="ECO:0007669"/>
    <property type="project" value="UniProtKB-ARBA"/>
</dbReference>
<dbReference type="GO" id="GO:0004175">
    <property type="term" value="F:endopeptidase activity"/>
    <property type="evidence" value="ECO:0007669"/>
    <property type="project" value="UniProtKB-ARBA"/>
</dbReference>
<evidence type="ECO:0000313" key="4">
    <source>
        <dbReference type="Proteomes" id="UP000003157"/>
    </source>
</evidence>